<dbReference type="InterPro" id="IPR006047">
    <property type="entry name" value="GH13_cat_dom"/>
</dbReference>
<dbReference type="GO" id="GO:0033934">
    <property type="term" value="F:glucan 1,4-alpha-maltotriohydrolase activity"/>
    <property type="evidence" value="ECO:0007669"/>
    <property type="project" value="TreeGrafter"/>
</dbReference>
<dbReference type="Gene3D" id="3.20.20.80">
    <property type="entry name" value="Glycosidases"/>
    <property type="match status" value="1"/>
</dbReference>
<dbReference type="SMART" id="SM00642">
    <property type="entry name" value="Aamy"/>
    <property type="match status" value="1"/>
</dbReference>
<proteinExistence type="inferred from homology"/>
<evidence type="ECO:0000313" key="6">
    <source>
        <dbReference type="EMBL" id="KIW17030.1"/>
    </source>
</evidence>
<dbReference type="SUPFAM" id="SSF51445">
    <property type="entry name" value="(Trans)glycosidases"/>
    <property type="match status" value="1"/>
</dbReference>
<evidence type="ECO:0000259" key="5">
    <source>
        <dbReference type="SMART" id="SM00642"/>
    </source>
</evidence>
<dbReference type="InterPro" id="IPR013780">
    <property type="entry name" value="Glyco_hydro_b"/>
</dbReference>
<dbReference type="HOGENOM" id="CLU_006462_1_2_1"/>
<dbReference type="GO" id="GO:0000025">
    <property type="term" value="P:maltose catabolic process"/>
    <property type="evidence" value="ECO:0007669"/>
    <property type="project" value="TreeGrafter"/>
</dbReference>
<dbReference type="PANTHER" id="PTHR10357">
    <property type="entry name" value="ALPHA-AMYLASE FAMILY MEMBER"/>
    <property type="match status" value="1"/>
</dbReference>
<evidence type="ECO:0000256" key="1">
    <source>
        <dbReference type="ARBA" id="ARBA00008061"/>
    </source>
</evidence>
<dbReference type="Gene3D" id="3.90.400.10">
    <property type="entry name" value="Oligo-1,6-glucosidase, Domain 2"/>
    <property type="match status" value="1"/>
</dbReference>
<dbReference type="Pfam" id="PF00128">
    <property type="entry name" value="Alpha-amylase"/>
    <property type="match status" value="1"/>
</dbReference>
<dbReference type="Gene3D" id="2.60.40.1180">
    <property type="entry name" value="Golgi alpha-mannosidase II"/>
    <property type="match status" value="1"/>
</dbReference>
<keyword evidence="2" id="KW-0378">Hydrolase</keyword>
<name>A0A0D2BEN1_9EURO</name>
<dbReference type="GO" id="GO:0004556">
    <property type="term" value="F:alpha-amylase activity"/>
    <property type="evidence" value="ECO:0007669"/>
    <property type="project" value="TreeGrafter"/>
</dbReference>
<evidence type="ECO:0000256" key="2">
    <source>
        <dbReference type="ARBA" id="ARBA00022801"/>
    </source>
</evidence>
<dbReference type="RefSeq" id="XP_016237246.1">
    <property type="nucleotide sequence ID" value="XM_016378569.1"/>
</dbReference>
<dbReference type="GO" id="GO:0005987">
    <property type="term" value="P:sucrose catabolic process"/>
    <property type="evidence" value="ECO:0007669"/>
    <property type="project" value="TreeGrafter"/>
</dbReference>
<evidence type="ECO:0000313" key="7">
    <source>
        <dbReference type="Proteomes" id="UP000053328"/>
    </source>
</evidence>
<dbReference type="EMBL" id="KN847494">
    <property type="protein sequence ID" value="KIW17030.1"/>
    <property type="molecule type" value="Genomic_DNA"/>
</dbReference>
<dbReference type="STRING" id="91928.A0A0D2BEN1"/>
<evidence type="ECO:0000256" key="4">
    <source>
        <dbReference type="ARBA" id="ARBA00026248"/>
    </source>
</evidence>
<organism evidence="6 7">
    <name type="scientific">Exophiala spinifera</name>
    <dbReference type="NCBI Taxonomy" id="91928"/>
    <lineage>
        <taxon>Eukaryota</taxon>
        <taxon>Fungi</taxon>
        <taxon>Dikarya</taxon>
        <taxon>Ascomycota</taxon>
        <taxon>Pezizomycotina</taxon>
        <taxon>Eurotiomycetes</taxon>
        <taxon>Chaetothyriomycetidae</taxon>
        <taxon>Chaetothyriales</taxon>
        <taxon>Herpotrichiellaceae</taxon>
        <taxon>Exophiala</taxon>
    </lineage>
</organism>
<comment type="similarity">
    <text evidence="1">Belongs to the glycosyl hydrolase 13 family.</text>
</comment>
<dbReference type="FunFam" id="3.90.400.10:FF:000004">
    <property type="entry name" value="Oligo-1,6-glucosidase"/>
    <property type="match status" value="1"/>
</dbReference>
<protein>
    <recommendedName>
        <fullName evidence="5">Glycosyl hydrolase family 13 catalytic domain-containing protein</fullName>
    </recommendedName>
</protein>
<dbReference type="InterPro" id="IPR045857">
    <property type="entry name" value="O16G_dom_2"/>
</dbReference>
<keyword evidence="7" id="KW-1185">Reference proteome</keyword>
<feature type="domain" description="Glycosyl hydrolase family 13 catalytic" evidence="5">
    <location>
        <begin position="19"/>
        <end position="437"/>
    </location>
</feature>
<sequence>MPSEPSIKREWWKEASVYQIYPASFKDSNGDGVGDIPGIISELDYIDSLGVDIVWLSPVLQSPQVDMGYDISDYHDIYPPYGTMADHDALIKGLHDRGLKYVMDLVVNHTSNQHPWFQQSRSLKTNRYRHWYIWRPGRYDAQTGQRVPPNNWESFFGDSAWTWDEKTEEYYLHLWAAEQPDLNWENPEVVEEVHNIIRFWLERGVDGFRMDVINYISKAPGLPDAQVKKSGFLQKGAEHFAAGPRLHEFLQGIGKILKDYNAFSVGEMPDAEIEDILMAVGQNRGELSMAFHFEIDALDMGTNGRFEPAVFSPTALKKIVNKWQTFMLENMGWNALFMENHDCSRTVSRYASDTPSLRTASARMLANHLGFQSGTIFLYQGQEIAMVNMPREWPVDEYKDIELVNHWQMVLRDYQDDPERQKMYRERYWLVARDHARTPMQWSAKTPYAGFMPEGTHNVAPWMSIHPDYRSWNVERAVADPRSSFHHWRRVLSARKQYPEIFVYGGFEMLNLHIEEDVIAYIRSSAVGARCESGQALVVASFSAKEIWWTIPQKARPFLLDLTCGPGPARPNLNALVTELGNYESPPQLRNENCGRVMLSLRPYETVVALI</sequence>
<gene>
    <name evidence="6" type="ORF">PV08_04221</name>
</gene>
<dbReference type="InterPro" id="IPR017853">
    <property type="entry name" value="GH"/>
</dbReference>
<dbReference type="GeneID" id="27331304"/>
<dbReference type="Proteomes" id="UP000053328">
    <property type="component" value="Unassembled WGS sequence"/>
</dbReference>
<dbReference type="FunFam" id="3.20.20.80:FF:000064">
    <property type="entry name" value="Oligo-1,6-glucosidase"/>
    <property type="match status" value="1"/>
</dbReference>
<dbReference type="GO" id="GO:0004574">
    <property type="term" value="F:oligo-1,6-glucosidase activity"/>
    <property type="evidence" value="ECO:0007669"/>
    <property type="project" value="TreeGrafter"/>
</dbReference>
<dbReference type="OrthoDB" id="1740265at2759"/>
<dbReference type="VEuPathDB" id="FungiDB:PV08_04221"/>
<dbReference type="GO" id="GO:0004575">
    <property type="term" value="F:sucrose alpha-glucosidase activity"/>
    <property type="evidence" value="ECO:0007669"/>
    <property type="project" value="TreeGrafter"/>
</dbReference>
<dbReference type="AlphaFoldDB" id="A0A0D2BEN1"/>
<dbReference type="PANTHER" id="PTHR10357:SF232">
    <property type="entry name" value="GLYCOSYL HYDROLASE FAMILY 13 CATALYTIC DOMAIN-CONTAINING PROTEIN"/>
    <property type="match status" value="1"/>
</dbReference>
<dbReference type="CDD" id="cd11333">
    <property type="entry name" value="AmyAc_SI_OligoGlu_DGase"/>
    <property type="match status" value="1"/>
</dbReference>
<keyword evidence="4" id="KW-0462">Maltose metabolism</keyword>
<reference evidence="6 7" key="1">
    <citation type="submission" date="2015-01" db="EMBL/GenBank/DDBJ databases">
        <title>The Genome Sequence of Exophiala spinifera CBS89968.</title>
        <authorList>
            <consortium name="The Broad Institute Genomics Platform"/>
            <person name="Cuomo C."/>
            <person name="de Hoog S."/>
            <person name="Gorbushina A."/>
            <person name="Stielow B."/>
            <person name="Teixiera M."/>
            <person name="Abouelleil A."/>
            <person name="Chapman S.B."/>
            <person name="Priest M."/>
            <person name="Young S.K."/>
            <person name="Wortman J."/>
            <person name="Nusbaum C."/>
            <person name="Birren B."/>
        </authorList>
    </citation>
    <scope>NUCLEOTIDE SEQUENCE [LARGE SCALE GENOMIC DNA]</scope>
    <source>
        <strain evidence="6 7">CBS 89968</strain>
    </source>
</reference>
<evidence type="ECO:0000256" key="3">
    <source>
        <dbReference type="ARBA" id="ARBA00023295"/>
    </source>
</evidence>
<accession>A0A0D2BEN1</accession>
<keyword evidence="3" id="KW-0326">Glycosidase</keyword>